<proteinExistence type="predicted"/>
<dbReference type="InterPro" id="IPR018673">
    <property type="entry name" value="DUF2141"/>
</dbReference>
<name>A0A6G6Y0A3_9SPHN</name>
<dbReference type="RefSeq" id="WP_165325338.1">
    <property type="nucleotide sequence ID" value="NZ_CP049109.1"/>
</dbReference>
<sequence length="178" mass="19059">MKTTYLLTAALAGALTAIAPAPAAAQGSGILGEDASACTNGQGPAIRATITGLRDRSGRLKLELYPGNEDDFLKDDRDLRSEGKFFRRVWADTPESGSVVLCIKAPSPGSYALFFTHDRDGKNKFNFWRDGAGFAKPGNLGRSRPRLEQALVNVGSGVTNVTIRAQYLRGVAGFRPID</sequence>
<evidence type="ECO:0000313" key="3">
    <source>
        <dbReference type="Proteomes" id="UP000501568"/>
    </source>
</evidence>
<dbReference type="AlphaFoldDB" id="A0A6G6Y0A3"/>
<dbReference type="Pfam" id="PF09912">
    <property type="entry name" value="DUF2141"/>
    <property type="match status" value="1"/>
</dbReference>
<reference evidence="2 3" key="1">
    <citation type="submission" date="2020-02" db="EMBL/GenBank/DDBJ databases">
        <authorList>
            <person name="Zheng R.K."/>
            <person name="Sun C.M."/>
        </authorList>
    </citation>
    <scope>NUCLEOTIDE SEQUENCE [LARGE SCALE GENOMIC DNA]</scope>
    <source>
        <strain evidence="3">zrk23</strain>
    </source>
</reference>
<evidence type="ECO:0000313" key="2">
    <source>
        <dbReference type="EMBL" id="QIG78339.1"/>
    </source>
</evidence>
<dbReference type="EMBL" id="CP049109">
    <property type="protein sequence ID" value="QIG78339.1"/>
    <property type="molecule type" value="Genomic_DNA"/>
</dbReference>
<gene>
    <name evidence="2" type="ORF">G5C33_00025</name>
</gene>
<evidence type="ECO:0000256" key="1">
    <source>
        <dbReference type="SAM" id="SignalP"/>
    </source>
</evidence>
<dbReference type="KEGG" id="spzr:G5C33_00025"/>
<keyword evidence="3" id="KW-1185">Reference proteome</keyword>
<dbReference type="Proteomes" id="UP000501568">
    <property type="component" value="Chromosome"/>
</dbReference>
<keyword evidence="1" id="KW-0732">Signal</keyword>
<accession>A0A6G6Y0A3</accession>
<protein>
    <submittedName>
        <fullName evidence="2">DUF2141 domain-containing protein</fullName>
    </submittedName>
</protein>
<organism evidence="2 3">
    <name type="scientific">Stakelama tenebrarum</name>
    <dbReference type="NCBI Taxonomy" id="2711215"/>
    <lineage>
        <taxon>Bacteria</taxon>
        <taxon>Pseudomonadati</taxon>
        <taxon>Pseudomonadota</taxon>
        <taxon>Alphaproteobacteria</taxon>
        <taxon>Sphingomonadales</taxon>
        <taxon>Sphingomonadaceae</taxon>
        <taxon>Stakelama</taxon>
    </lineage>
</organism>
<feature type="signal peptide" evidence="1">
    <location>
        <begin position="1"/>
        <end position="25"/>
    </location>
</feature>
<feature type="chain" id="PRO_5026344651" evidence="1">
    <location>
        <begin position="26"/>
        <end position="178"/>
    </location>
</feature>